<gene>
    <name evidence="7" type="ordered locus">Dtur_0630</name>
</gene>
<dbReference type="InterPro" id="IPR013154">
    <property type="entry name" value="ADH-like_N"/>
</dbReference>
<dbReference type="PANTHER" id="PTHR42940">
    <property type="entry name" value="ALCOHOL DEHYDROGENASE 1-RELATED"/>
    <property type="match status" value="1"/>
</dbReference>
<dbReference type="GO" id="GO:0016616">
    <property type="term" value="F:oxidoreductase activity, acting on the CH-OH group of donors, NAD or NADP as acceptor"/>
    <property type="evidence" value="ECO:0000318"/>
    <property type="project" value="GO_Central"/>
</dbReference>
<sequence>MKMKAMLLKEIKNLSIDRNPLTLEEIEVPTPKEKEILIEVYACGVCRTDLDIIEGRTLPSKFPIILGHQIVGRVVEKGKNANKFSIGERVGIAWINSSCGKCKYCLSGQENLCDEFKATGRDVDGGYAEYTVVSEDFAYKIPENYSDEESAPLLCAGAVGYRSLKLTNIKDGDNIGLSGFGASGHLVLKMIKFLYPSSKIFVFARSKEERNFAKELSAYWTGDFDEDPPEKLKAIIDTTPAWKPIISVLKNLEKGGRLVINAIRKEEGDKEFLLNLKYERDLWMEKEIKSVANVTRKDVEEFLKIAEKLNFKPEIQIYPLEEANKALLELKEGKIRGAKVLKIR</sequence>
<organism evidence="7 8">
    <name type="scientific">Dictyoglomus turgidum (strain DSM 6724 / Z-1310)</name>
    <dbReference type="NCBI Taxonomy" id="515635"/>
    <lineage>
        <taxon>Bacteria</taxon>
        <taxon>Pseudomonadati</taxon>
        <taxon>Dictyoglomota</taxon>
        <taxon>Dictyoglomia</taxon>
        <taxon>Dictyoglomales</taxon>
        <taxon>Dictyoglomaceae</taxon>
        <taxon>Dictyoglomus</taxon>
    </lineage>
</organism>
<dbReference type="eggNOG" id="COG1064">
    <property type="taxonomic scope" value="Bacteria"/>
</dbReference>
<name>B8DZI5_DICTD</name>
<dbReference type="SUPFAM" id="SSF50129">
    <property type="entry name" value="GroES-like"/>
    <property type="match status" value="1"/>
</dbReference>
<accession>B8DZI5</accession>
<reference evidence="8" key="1">
    <citation type="journal article" date="2016" name="Front. Microbiol.">
        <title>The complete genome sequence of hyperthermophile Dictyoglomus turgidum DSM 6724 reveals a specialized carbohydrate fermentor.</title>
        <authorList>
            <person name="Brumm P.J."/>
            <person name="Gowda K."/>
            <person name="Robb F.T."/>
            <person name="Mead D.A."/>
        </authorList>
    </citation>
    <scope>NUCLEOTIDE SEQUENCE [LARGE SCALE GENOMIC DNA]</scope>
    <source>
        <strain evidence="8">DSM 6724 / Z-1310</strain>
    </source>
</reference>
<evidence type="ECO:0000256" key="2">
    <source>
        <dbReference type="ARBA" id="ARBA00008072"/>
    </source>
</evidence>
<keyword evidence="4" id="KW-0862">Zinc</keyword>
<protein>
    <submittedName>
        <fullName evidence="7">Zinc-binding alcohol dehydrogenase family protein</fullName>
    </submittedName>
</protein>
<dbReference type="EMBL" id="CP001251">
    <property type="protein sequence ID" value="ACK41918.1"/>
    <property type="molecule type" value="Genomic_DNA"/>
</dbReference>
<dbReference type="InterPro" id="IPR011032">
    <property type="entry name" value="GroES-like_sf"/>
</dbReference>
<dbReference type="OrthoDB" id="9771084at2"/>
<feature type="domain" description="Alcohol dehydrogenase-like N-terminal" evidence="6">
    <location>
        <begin position="33"/>
        <end position="143"/>
    </location>
</feature>
<dbReference type="Proteomes" id="UP000007719">
    <property type="component" value="Chromosome"/>
</dbReference>
<dbReference type="NCBIfam" id="TIGR02822">
    <property type="entry name" value="adh_fam_2"/>
    <property type="match status" value="1"/>
</dbReference>
<dbReference type="FunCoup" id="B8DZI5">
    <property type="interactions" value="252"/>
</dbReference>
<dbReference type="KEGG" id="dtu:Dtur_0630"/>
<evidence type="ECO:0000256" key="4">
    <source>
        <dbReference type="ARBA" id="ARBA00022833"/>
    </source>
</evidence>
<evidence type="ECO:0000256" key="1">
    <source>
        <dbReference type="ARBA" id="ARBA00001947"/>
    </source>
</evidence>
<comment type="similarity">
    <text evidence="2">Belongs to the zinc-containing alcohol dehydrogenase family.</text>
</comment>
<comment type="cofactor">
    <cofactor evidence="1">
        <name>Zn(2+)</name>
        <dbReference type="ChEBI" id="CHEBI:29105"/>
    </cofactor>
</comment>
<dbReference type="PATRIC" id="fig|515635.4.peg.667"/>
<dbReference type="CDD" id="cd08298">
    <property type="entry name" value="CAD2"/>
    <property type="match status" value="1"/>
</dbReference>
<dbReference type="EnsemblBacteria" id="ACK41918">
    <property type="protein sequence ID" value="ACK41918"/>
    <property type="gene ID" value="Dtur_0630"/>
</dbReference>
<dbReference type="AlphaFoldDB" id="B8DZI5"/>
<dbReference type="Gene3D" id="3.40.50.720">
    <property type="entry name" value="NAD(P)-binding Rossmann-like Domain"/>
    <property type="match status" value="1"/>
</dbReference>
<dbReference type="Gene3D" id="3.90.180.10">
    <property type="entry name" value="Medium-chain alcohol dehydrogenases, catalytic domain"/>
    <property type="match status" value="1"/>
</dbReference>
<evidence type="ECO:0000313" key="7">
    <source>
        <dbReference type="EMBL" id="ACK41918.1"/>
    </source>
</evidence>
<dbReference type="SUPFAM" id="SSF51735">
    <property type="entry name" value="NAD(P)-binding Rossmann-fold domains"/>
    <property type="match status" value="1"/>
</dbReference>
<dbReference type="GO" id="GO:0046872">
    <property type="term" value="F:metal ion binding"/>
    <property type="evidence" value="ECO:0007669"/>
    <property type="project" value="UniProtKB-KW"/>
</dbReference>
<dbReference type="HOGENOM" id="CLU_026673_20_7_0"/>
<dbReference type="STRING" id="515635.Dtur_0630"/>
<dbReference type="Pfam" id="PF08240">
    <property type="entry name" value="ADH_N"/>
    <property type="match status" value="1"/>
</dbReference>
<evidence type="ECO:0000313" key="8">
    <source>
        <dbReference type="Proteomes" id="UP000007719"/>
    </source>
</evidence>
<keyword evidence="8" id="KW-1185">Reference proteome</keyword>
<evidence type="ECO:0000259" key="6">
    <source>
        <dbReference type="Pfam" id="PF08240"/>
    </source>
</evidence>
<dbReference type="InterPro" id="IPR014187">
    <property type="entry name" value="ADH_Zn_typ-2"/>
</dbReference>
<dbReference type="InterPro" id="IPR036291">
    <property type="entry name" value="NAD(P)-bd_dom_sf"/>
</dbReference>
<proteinExistence type="inferred from homology"/>
<keyword evidence="3" id="KW-0479">Metal-binding</keyword>
<keyword evidence="5" id="KW-0560">Oxidoreductase</keyword>
<dbReference type="PANTHER" id="PTHR42940:SF8">
    <property type="entry name" value="VACUOLAR PROTEIN SORTING-ASSOCIATED PROTEIN 11"/>
    <property type="match status" value="1"/>
</dbReference>
<evidence type="ECO:0000256" key="5">
    <source>
        <dbReference type="ARBA" id="ARBA00023002"/>
    </source>
</evidence>
<dbReference type="InParanoid" id="B8DZI5"/>
<evidence type="ECO:0000256" key="3">
    <source>
        <dbReference type="ARBA" id="ARBA00022723"/>
    </source>
</evidence>